<reference evidence="1 2" key="1">
    <citation type="journal article" date="2021" name="Front. Genet.">
        <title>Chromosome-Level Genome Assembly Reveals Significant Gene Expansion in the Toll and IMD Signaling Pathways of Dendrolimus kikuchii.</title>
        <authorList>
            <person name="Zhou J."/>
            <person name="Wu P."/>
            <person name="Xiong Z."/>
            <person name="Liu N."/>
            <person name="Zhao N."/>
            <person name="Ji M."/>
            <person name="Qiu Y."/>
            <person name="Yang B."/>
        </authorList>
    </citation>
    <scope>NUCLEOTIDE SEQUENCE [LARGE SCALE GENOMIC DNA]</scope>
    <source>
        <strain evidence="1">Ann1</strain>
    </source>
</reference>
<comment type="caution">
    <text evidence="1">The sequence shown here is derived from an EMBL/GenBank/DDBJ whole genome shotgun (WGS) entry which is preliminary data.</text>
</comment>
<name>A0ACC1CRN8_9NEOP</name>
<accession>A0ACC1CRN8</accession>
<keyword evidence="2" id="KW-1185">Reference proteome</keyword>
<gene>
    <name evidence="1" type="ORF">K1T71_010226</name>
</gene>
<dbReference type="Proteomes" id="UP000824533">
    <property type="component" value="Linkage Group LG18"/>
</dbReference>
<evidence type="ECO:0000313" key="2">
    <source>
        <dbReference type="Proteomes" id="UP000824533"/>
    </source>
</evidence>
<protein>
    <submittedName>
        <fullName evidence="1">Uncharacterized protein</fullName>
    </submittedName>
</protein>
<proteinExistence type="predicted"/>
<evidence type="ECO:0000313" key="1">
    <source>
        <dbReference type="EMBL" id="KAJ0174080.1"/>
    </source>
</evidence>
<organism evidence="1 2">
    <name type="scientific">Dendrolimus kikuchii</name>
    <dbReference type="NCBI Taxonomy" id="765133"/>
    <lineage>
        <taxon>Eukaryota</taxon>
        <taxon>Metazoa</taxon>
        <taxon>Ecdysozoa</taxon>
        <taxon>Arthropoda</taxon>
        <taxon>Hexapoda</taxon>
        <taxon>Insecta</taxon>
        <taxon>Pterygota</taxon>
        <taxon>Neoptera</taxon>
        <taxon>Endopterygota</taxon>
        <taxon>Lepidoptera</taxon>
        <taxon>Glossata</taxon>
        <taxon>Ditrysia</taxon>
        <taxon>Bombycoidea</taxon>
        <taxon>Lasiocampidae</taxon>
        <taxon>Dendrolimus</taxon>
    </lineage>
</organism>
<dbReference type="EMBL" id="CM034404">
    <property type="protein sequence ID" value="KAJ0174080.1"/>
    <property type="molecule type" value="Genomic_DNA"/>
</dbReference>
<sequence length="297" mass="34327">MGDSSSEPDLHLSPDTEVFDSNIILKRKKVAVDSLEGISKTMQTMFSGLQVMFQDLKASHNEQFLQIKNDMNSLKEQNEHLLASNLEIKSSVSKIIQDHNELKTRVESLENSNTKSADYIRTLEQQLETVDRKIRETSIEIHNLPTENNTQMLSLIGKLHTFLNINYKPSDLRNALRLPSKINKPRPIILEYTNMEKKMEFLRAYKQFIKNNNEKKLTSACLGLSTENSAIYVNDLLTRKAKNLHYLARQFVKSRNWKYCWTSRGKVFIRKDDGQPSVEVKSAEQIAKLYKDMLSDI</sequence>